<keyword evidence="3" id="KW-1185">Reference proteome</keyword>
<evidence type="ECO:0000313" key="2">
    <source>
        <dbReference type="EMBL" id="MDR5711316.1"/>
    </source>
</evidence>
<accession>A0ABU1FRN4</accession>
<name>A0ABU1FRN4_9MICC</name>
<keyword evidence="1" id="KW-0812">Transmembrane</keyword>
<reference evidence="3" key="1">
    <citation type="submission" date="2023-07" db="EMBL/GenBank/DDBJ databases">
        <title>Description of three actinobacteria isolated from air of manufacturing shop in a pharmaceutical factory.</title>
        <authorList>
            <person name="Zhang D.-F."/>
        </authorList>
    </citation>
    <scope>NUCLEOTIDE SEQUENCE [LARGE SCALE GENOMIC DNA]</scope>
    <source>
        <strain evidence="3">CCTCC AB 207010</strain>
    </source>
</reference>
<dbReference type="EMBL" id="JAVKGT010000007">
    <property type="protein sequence ID" value="MDR5711316.1"/>
    <property type="molecule type" value="Genomic_DNA"/>
</dbReference>
<feature type="transmembrane region" description="Helical" evidence="1">
    <location>
        <begin position="25"/>
        <end position="44"/>
    </location>
</feature>
<organism evidence="2 3">
    <name type="scientific">Nesterenkonia flava</name>
    <dbReference type="NCBI Taxonomy" id="469799"/>
    <lineage>
        <taxon>Bacteria</taxon>
        <taxon>Bacillati</taxon>
        <taxon>Actinomycetota</taxon>
        <taxon>Actinomycetes</taxon>
        <taxon>Micrococcales</taxon>
        <taxon>Micrococcaceae</taxon>
        <taxon>Nesterenkonia</taxon>
    </lineage>
</organism>
<comment type="caution">
    <text evidence="2">The sequence shown here is derived from an EMBL/GenBank/DDBJ whole genome shotgun (WGS) entry which is preliminary data.</text>
</comment>
<evidence type="ECO:0000313" key="3">
    <source>
        <dbReference type="Proteomes" id="UP001260872"/>
    </source>
</evidence>
<gene>
    <name evidence="2" type="ORF">RH857_04075</name>
</gene>
<sequence>MNLPILALLADENHGYELPMPAEWFGVIMFILLMLALLVTLGFANKGKKLPADPNSDH</sequence>
<dbReference type="RefSeq" id="WP_310536701.1">
    <property type="nucleotide sequence ID" value="NZ_BAAAOC010000010.1"/>
</dbReference>
<keyword evidence="1" id="KW-0472">Membrane</keyword>
<dbReference type="Proteomes" id="UP001260872">
    <property type="component" value="Unassembled WGS sequence"/>
</dbReference>
<protein>
    <submittedName>
        <fullName evidence="2">Uncharacterized protein</fullName>
    </submittedName>
</protein>
<keyword evidence="1" id="KW-1133">Transmembrane helix</keyword>
<proteinExistence type="predicted"/>
<evidence type="ECO:0000256" key="1">
    <source>
        <dbReference type="SAM" id="Phobius"/>
    </source>
</evidence>